<dbReference type="EMBL" id="HBUF01004650">
    <property type="protein sequence ID" value="CAG6606764.1"/>
    <property type="molecule type" value="Transcribed_RNA"/>
</dbReference>
<feature type="compositionally biased region" description="Acidic residues" evidence="1">
    <location>
        <begin position="1159"/>
        <end position="1168"/>
    </location>
</feature>
<protein>
    <submittedName>
        <fullName evidence="3">GLTSCR1-like protein</fullName>
    </submittedName>
</protein>
<organism evidence="3">
    <name type="scientific">Cacopsylla melanoneura</name>
    <dbReference type="NCBI Taxonomy" id="428564"/>
    <lineage>
        <taxon>Eukaryota</taxon>
        <taxon>Metazoa</taxon>
        <taxon>Ecdysozoa</taxon>
        <taxon>Arthropoda</taxon>
        <taxon>Hexapoda</taxon>
        <taxon>Insecta</taxon>
        <taxon>Pterygota</taxon>
        <taxon>Neoptera</taxon>
        <taxon>Paraneoptera</taxon>
        <taxon>Hemiptera</taxon>
        <taxon>Sternorrhyncha</taxon>
        <taxon>Psylloidea</taxon>
        <taxon>Psyllidae</taxon>
        <taxon>Psyllinae</taxon>
        <taxon>Cacopsylla</taxon>
    </lineage>
</organism>
<feature type="compositionally biased region" description="Polar residues" evidence="1">
    <location>
        <begin position="927"/>
        <end position="940"/>
    </location>
</feature>
<dbReference type="InterPro" id="IPR052438">
    <property type="entry name" value="Chromatin_remod/trans_coact"/>
</dbReference>
<feature type="compositionally biased region" description="Low complexity" evidence="1">
    <location>
        <begin position="242"/>
        <end position="259"/>
    </location>
</feature>
<feature type="region of interest" description="Disordered" evidence="1">
    <location>
        <begin position="242"/>
        <end position="270"/>
    </location>
</feature>
<feature type="compositionally biased region" description="Polar residues" evidence="1">
    <location>
        <begin position="529"/>
        <end position="607"/>
    </location>
</feature>
<dbReference type="GO" id="GO:0016514">
    <property type="term" value="C:SWI/SNF complex"/>
    <property type="evidence" value="ECO:0007669"/>
    <property type="project" value="TreeGrafter"/>
</dbReference>
<feature type="compositionally biased region" description="Pro residues" evidence="1">
    <location>
        <begin position="945"/>
        <end position="959"/>
    </location>
</feature>
<feature type="compositionally biased region" description="Basic and acidic residues" evidence="1">
    <location>
        <begin position="1123"/>
        <end position="1158"/>
    </location>
</feature>
<feature type="compositionally biased region" description="Pro residues" evidence="1">
    <location>
        <begin position="908"/>
        <end position="917"/>
    </location>
</feature>
<feature type="compositionally biased region" description="Pro residues" evidence="1">
    <location>
        <begin position="677"/>
        <end position="689"/>
    </location>
</feature>
<dbReference type="PANTHER" id="PTHR15572:SF0">
    <property type="entry name" value="GLUTAMINE-RICH PROTEIN-RELATED"/>
    <property type="match status" value="1"/>
</dbReference>
<feature type="compositionally biased region" description="Polar residues" evidence="1">
    <location>
        <begin position="205"/>
        <end position="221"/>
    </location>
</feature>
<feature type="compositionally biased region" description="Low complexity" evidence="1">
    <location>
        <begin position="1095"/>
        <end position="1122"/>
    </location>
</feature>
<feature type="region of interest" description="Disordered" evidence="1">
    <location>
        <begin position="906"/>
        <end position="968"/>
    </location>
</feature>
<accession>A0A8D8L9W8</accession>
<feature type="compositionally biased region" description="Low complexity" evidence="1">
    <location>
        <begin position="710"/>
        <end position="745"/>
    </location>
</feature>
<dbReference type="AlphaFoldDB" id="A0A8D8L9W8"/>
<name>A0A8D8L9W8_9HEMI</name>
<feature type="region of interest" description="Disordered" evidence="1">
    <location>
        <begin position="1081"/>
        <end position="1179"/>
    </location>
</feature>
<reference evidence="3" key="1">
    <citation type="submission" date="2021-05" db="EMBL/GenBank/DDBJ databases">
        <authorList>
            <person name="Alioto T."/>
            <person name="Alioto T."/>
            <person name="Gomez Garrido J."/>
        </authorList>
    </citation>
    <scope>NUCLEOTIDE SEQUENCE</scope>
</reference>
<feature type="compositionally biased region" description="Low complexity" evidence="1">
    <location>
        <begin position="311"/>
        <end position="326"/>
    </location>
</feature>
<feature type="domain" description="GLTSCR protein conserved" evidence="2">
    <location>
        <begin position="987"/>
        <end position="1084"/>
    </location>
</feature>
<evidence type="ECO:0000313" key="3">
    <source>
        <dbReference type="EMBL" id="CAG6606764.1"/>
    </source>
</evidence>
<dbReference type="PANTHER" id="PTHR15572">
    <property type="entry name" value="GLIOMA TUMOR SUPPRESSOR CANDIDATE REGION GENE 1"/>
    <property type="match status" value="1"/>
</dbReference>
<dbReference type="GO" id="GO:0045893">
    <property type="term" value="P:positive regulation of DNA-templated transcription"/>
    <property type="evidence" value="ECO:0007669"/>
    <property type="project" value="TreeGrafter"/>
</dbReference>
<feature type="region of interest" description="Disordered" evidence="1">
    <location>
        <begin position="205"/>
        <end position="228"/>
    </location>
</feature>
<evidence type="ECO:0000256" key="1">
    <source>
        <dbReference type="SAM" id="MobiDB-lite"/>
    </source>
</evidence>
<feature type="compositionally biased region" description="Polar residues" evidence="1">
    <location>
        <begin position="657"/>
        <end position="673"/>
    </location>
</feature>
<feature type="compositionally biased region" description="Pro residues" evidence="1">
    <location>
        <begin position="332"/>
        <end position="346"/>
    </location>
</feature>
<dbReference type="InterPro" id="IPR015671">
    <property type="entry name" value="GSCR1_dom"/>
</dbReference>
<sequence>MGPTSENIVMLNQQETKLTQQPTEQKIVINADGTVNQQASIDLANFQKNNLLNQKILINNESALVNNQQLLNDALNQSNLLANQKMMINNAETAGLLTQRIELSQHKTNHIPAASTNQIITNHIPVSSNQIIINNNGTLINTTGGSVDLKEFLSSQKLLNNIAIHTASSQEKQNHVLINNSDGFSDPSGGKVKEENVSKFQVVNNVQKSEQQTQQVNGSSQPRKERTKTKTFNDVYTEHLQQQVNHQHQQQPNIPQQQQMTPPTSQYNSYSIEQKPGMIYISNNDQQQHSPQSQQSQNKFLEQQHVNNIVFNTNHNNNNNSTTSCNDTHHPSPTPPPPPSPAPSPTPMSFIPSKTLVNGSPVINDHTNRLQIVMDKPPTPTSGHYQETPTGTAHSQPQLLANKTQLQIVMDSQDHSQIALNDHQNRLQIVMNQPSPEAVLTSQPSPHQMTPTSIQSPLQITSSGLQITPSSLQSIQNSLQMTPSGLQITPSPLQITPTSLQAPLTRLNGSTSATHVQFVSPRTINTVIKTSQPQPTPLVNSTPLIPTSQSHPHLSLQPSSNPGSTEHKSPSFTPQTNSSYNGPTPISQSNPSYNGSTPQSTSCYTPGSTPPVFVNRPNLTVVTQPHPPVLLSSDHQNNDSSQSQQQQVPFRSMPQVCDTSPPSVITQTPTNNVRPQMKPPTPQPRPLPPTSGTHSSSPPHSNANTTQFPNPSSNSNNTHFNSSNNSSSGNTAHYNSSSSNAQNNAPYNSFLDTIAQQHPSILINKTLAPPSQPQPCNQPATSIIVKKPPVVKKSAVVKPMVMVAPNQEDGEPPSLVPLDGQNSSSVVQRVQTIQLTPQKQQHLKAVQNQITSLSAKDNKTSKDQATLQKLYKEQQSILLSGKIVPTIPGQHAQGLTFVSTPVRLVAPPTIPSPPTLSQPPQTGGGKSTSPVCVQVGTQTSDDSKSPPPVIAAPAEPSPSPHVTSSTTLSLSKRAALIEQQQARDILGATRPDTRTPFTSVSDAVKRLVRYHCLDDPVLSERDLSKADEIFEATAQHLLDKKAQMINKYKYLLIKESMRQVQTSELIMLGRMFVSDESAHLESLRQQAKNPPPTPTTTLVPSPCIDTPPSTISPSTSPSSSSCLKRDRDVDSPLYSRSEESGKRRCLGDDENETGRDECRDNEDMDMNDDGGVKTPGRCAGDDDEIKAQVQSAIDSILNLQRSDPATDEAVRSILGTGVTS</sequence>
<feature type="compositionally biased region" description="Polar residues" evidence="1">
    <location>
        <begin position="381"/>
        <end position="394"/>
    </location>
</feature>
<dbReference type="Pfam" id="PF15249">
    <property type="entry name" value="GLTSCR1"/>
    <property type="match status" value="1"/>
</dbReference>
<proteinExistence type="predicted"/>
<feature type="compositionally biased region" description="Low complexity" evidence="1">
    <location>
        <begin position="632"/>
        <end position="647"/>
    </location>
</feature>
<feature type="compositionally biased region" description="Low complexity" evidence="1">
    <location>
        <begin position="690"/>
        <end position="701"/>
    </location>
</feature>
<feature type="compositionally biased region" description="Polar residues" evidence="1">
    <location>
        <begin position="260"/>
        <end position="270"/>
    </location>
</feature>
<evidence type="ECO:0000259" key="2">
    <source>
        <dbReference type="Pfam" id="PF15249"/>
    </source>
</evidence>
<feature type="region of interest" description="Disordered" evidence="1">
    <location>
        <begin position="529"/>
        <end position="745"/>
    </location>
</feature>
<feature type="region of interest" description="Disordered" evidence="1">
    <location>
        <begin position="311"/>
        <end position="394"/>
    </location>
</feature>